<dbReference type="AlphaFoldDB" id="A0A2H6KFH3"/>
<proteinExistence type="predicted"/>
<dbReference type="OrthoDB" id="77601at2759"/>
<accession>A0A2H6KFH3</accession>
<keyword evidence="3" id="KW-1185">Reference proteome</keyword>
<feature type="compositionally biased region" description="Basic and acidic residues" evidence="1">
    <location>
        <begin position="1"/>
        <end position="11"/>
    </location>
</feature>
<evidence type="ECO:0000313" key="3">
    <source>
        <dbReference type="Proteomes" id="UP000236319"/>
    </source>
</evidence>
<feature type="compositionally biased region" description="Basic and acidic residues" evidence="1">
    <location>
        <begin position="30"/>
        <end position="46"/>
    </location>
</feature>
<dbReference type="RefSeq" id="XP_028867985.1">
    <property type="nucleotide sequence ID" value="XM_029012152.1"/>
</dbReference>
<dbReference type="GeneID" id="39875512"/>
<sequence>MASQRDEREMKASPGGDLSSDLATRVSAGGDKDGEDDRRTDKLKQMKEWKNRFDEFTTQMDVLLNDVLGYTRSDATSELNSRPVNSPSGNGGSRCSPQQRTLGADPPSIQSSSQTAPKIDGGPKCACKSPNITNVDKVVYHALTEPPRNVKECMDWLIALKGKDPGKNLKALGEAVYKFLADKPVGYTRVPALEKVKLISKEFLNKPDFRNRHPVKRIRSRFYIRMYKEFCWLTKFFTFYKSDYENIIQTKGLTAIDIADKLGDVVTGCERFLKHIKNPGQYKSAYCPEATWDASFAKNPEACAVILVGIGPMFYGSLESLLIECEFLYRTGLSRYLFEFIRMMLKALGFVEPECRASPSLVDVDRALSRLDDHELYTVYDLSGFWAFY</sequence>
<feature type="region of interest" description="Disordered" evidence="1">
    <location>
        <begin position="1"/>
        <end position="46"/>
    </location>
</feature>
<dbReference type="VEuPathDB" id="PiroplasmaDB:BOVATA_032350"/>
<organism evidence="2 3">
    <name type="scientific">Babesia ovata</name>
    <dbReference type="NCBI Taxonomy" id="189622"/>
    <lineage>
        <taxon>Eukaryota</taxon>
        <taxon>Sar</taxon>
        <taxon>Alveolata</taxon>
        <taxon>Apicomplexa</taxon>
        <taxon>Aconoidasida</taxon>
        <taxon>Piroplasmida</taxon>
        <taxon>Babesiidae</taxon>
        <taxon>Babesia</taxon>
    </lineage>
</organism>
<feature type="compositionally biased region" description="Polar residues" evidence="1">
    <location>
        <begin position="75"/>
        <end position="101"/>
    </location>
</feature>
<reference evidence="2 3" key="1">
    <citation type="journal article" date="2017" name="BMC Genomics">
        <title>Whole-genome assembly of Babesia ovata and comparative genomics between closely related pathogens.</title>
        <authorList>
            <person name="Yamagishi J."/>
            <person name="Asada M."/>
            <person name="Hakimi H."/>
            <person name="Tanaka T.Q."/>
            <person name="Sugimoto C."/>
            <person name="Kawazu S."/>
        </authorList>
    </citation>
    <scope>NUCLEOTIDE SEQUENCE [LARGE SCALE GENOMIC DNA]</scope>
    <source>
        <strain evidence="2 3">Miyake</strain>
    </source>
</reference>
<comment type="caution">
    <text evidence="2">The sequence shown here is derived from an EMBL/GenBank/DDBJ whole genome shotgun (WGS) entry which is preliminary data.</text>
</comment>
<evidence type="ECO:0000256" key="1">
    <source>
        <dbReference type="SAM" id="MobiDB-lite"/>
    </source>
</evidence>
<name>A0A2H6KFH3_9APIC</name>
<protein>
    <submittedName>
        <fullName evidence="2">Uncharacterized protein</fullName>
    </submittedName>
</protein>
<gene>
    <name evidence="2" type="ORF">BOVATA_032350</name>
</gene>
<evidence type="ECO:0000313" key="2">
    <source>
        <dbReference type="EMBL" id="GBE61742.1"/>
    </source>
</evidence>
<dbReference type="EMBL" id="BDSA01000003">
    <property type="protein sequence ID" value="GBE61742.1"/>
    <property type="molecule type" value="Genomic_DNA"/>
</dbReference>
<feature type="region of interest" description="Disordered" evidence="1">
    <location>
        <begin position="75"/>
        <end position="124"/>
    </location>
</feature>
<dbReference type="Proteomes" id="UP000236319">
    <property type="component" value="Unassembled WGS sequence"/>
</dbReference>